<accession>A0A7W5AKJ0</accession>
<dbReference type="Proteomes" id="UP000590749">
    <property type="component" value="Unassembled WGS sequence"/>
</dbReference>
<dbReference type="PANTHER" id="PTHR43363">
    <property type="entry name" value="HYPOXANTHINE PHOSPHORIBOSYLTRANSFERASE"/>
    <property type="match status" value="1"/>
</dbReference>
<dbReference type="InterPro" id="IPR000836">
    <property type="entry name" value="PRTase_dom"/>
</dbReference>
<organism evidence="4 5">
    <name type="scientific">Actinoplanes campanulatus</name>
    <dbReference type="NCBI Taxonomy" id="113559"/>
    <lineage>
        <taxon>Bacteria</taxon>
        <taxon>Bacillati</taxon>
        <taxon>Actinomycetota</taxon>
        <taxon>Actinomycetes</taxon>
        <taxon>Micromonosporales</taxon>
        <taxon>Micromonosporaceae</taxon>
        <taxon>Actinoplanes</taxon>
    </lineage>
</organism>
<dbReference type="CDD" id="cd06223">
    <property type="entry name" value="PRTases_typeI"/>
    <property type="match status" value="1"/>
</dbReference>
<keyword evidence="2" id="KW-0808">Transferase</keyword>
<feature type="domain" description="Phosphoribosyltransferase" evidence="3">
    <location>
        <begin position="9"/>
        <end position="139"/>
    </location>
</feature>
<evidence type="ECO:0000313" key="4">
    <source>
        <dbReference type="EMBL" id="MBB3097791.1"/>
    </source>
</evidence>
<dbReference type="Pfam" id="PF00156">
    <property type="entry name" value="Pribosyltran"/>
    <property type="match status" value="1"/>
</dbReference>
<dbReference type="InterPro" id="IPR029057">
    <property type="entry name" value="PRTase-like"/>
</dbReference>
<comment type="caution">
    <text evidence="4">The sequence shown here is derived from an EMBL/GenBank/DDBJ whole genome shotgun (WGS) entry which is preliminary data.</text>
</comment>
<dbReference type="Gene3D" id="3.40.50.2020">
    <property type="match status" value="1"/>
</dbReference>
<keyword evidence="5" id="KW-1185">Reference proteome</keyword>
<dbReference type="EMBL" id="JACHXF010000012">
    <property type="protein sequence ID" value="MBB3097791.1"/>
    <property type="molecule type" value="Genomic_DNA"/>
</dbReference>
<evidence type="ECO:0000256" key="1">
    <source>
        <dbReference type="ARBA" id="ARBA00022676"/>
    </source>
</evidence>
<evidence type="ECO:0000256" key="2">
    <source>
        <dbReference type="ARBA" id="ARBA00022679"/>
    </source>
</evidence>
<dbReference type="GO" id="GO:0016757">
    <property type="term" value="F:glycosyltransferase activity"/>
    <property type="evidence" value="ECO:0007669"/>
    <property type="project" value="UniProtKB-KW"/>
</dbReference>
<proteinExistence type="predicted"/>
<sequence>MAAEGPPILLPWQELVARIHDTAVNVRSDGVPDVVIGILRGGMIPATVFAHALAVRTVRAVEVVHTVSDDMNAAKTPAPQVSNVASLGDLSGLDVLIVDDIAGTGDTMAYTAQLVATAGATRVRTAVCIVNAANWRRPQPPEHALTYIGATVEGWVIFPWENR</sequence>
<reference evidence="4 5" key="1">
    <citation type="submission" date="2020-08" db="EMBL/GenBank/DDBJ databases">
        <title>Genomic Encyclopedia of Type Strains, Phase III (KMG-III): the genomes of soil and plant-associated and newly described type strains.</title>
        <authorList>
            <person name="Whitman W."/>
        </authorList>
    </citation>
    <scope>NUCLEOTIDE SEQUENCE [LARGE SCALE GENOMIC DNA]</scope>
    <source>
        <strain evidence="4 5">CECT 3287</strain>
    </source>
</reference>
<evidence type="ECO:0000259" key="3">
    <source>
        <dbReference type="Pfam" id="PF00156"/>
    </source>
</evidence>
<dbReference type="AlphaFoldDB" id="A0A7W5AKJ0"/>
<dbReference type="PANTHER" id="PTHR43363:SF1">
    <property type="entry name" value="HYPOXANTHINE-GUANINE PHOSPHORIBOSYLTRANSFERASE"/>
    <property type="match status" value="1"/>
</dbReference>
<protein>
    <recommendedName>
        <fullName evidence="3">Phosphoribosyltransferase domain-containing protein</fullName>
    </recommendedName>
</protein>
<name>A0A7W5AKJ0_9ACTN</name>
<gene>
    <name evidence="4" type="ORF">FHR83_005475</name>
</gene>
<evidence type="ECO:0000313" key="5">
    <source>
        <dbReference type="Proteomes" id="UP000590749"/>
    </source>
</evidence>
<keyword evidence="1" id="KW-0328">Glycosyltransferase</keyword>
<dbReference type="SUPFAM" id="SSF53271">
    <property type="entry name" value="PRTase-like"/>
    <property type="match status" value="1"/>
</dbReference>